<proteinExistence type="predicted"/>
<dbReference type="RefSeq" id="WP_233724655.1">
    <property type="nucleotide sequence ID" value="NZ_JAJVCN010000001.1"/>
</dbReference>
<gene>
    <name evidence="1" type="ORF">LWC34_09675</name>
</gene>
<organism evidence="1 2">
    <name type="scientific">Kibdelosporangium philippinense</name>
    <dbReference type="NCBI Taxonomy" id="211113"/>
    <lineage>
        <taxon>Bacteria</taxon>
        <taxon>Bacillati</taxon>
        <taxon>Actinomycetota</taxon>
        <taxon>Actinomycetes</taxon>
        <taxon>Pseudonocardiales</taxon>
        <taxon>Pseudonocardiaceae</taxon>
        <taxon>Kibdelosporangium</taxon>
    </lineage>
</organism>
<evidence type="ECO:0000313" key="2">
    <source>
        <dbReference type="Proteomes" id="UP001521150"/>
    </source>
</evidence>
<accession>A0ABS8Z5I9</accession>
<dbReference type="SUPFAM" id="SSF52833">
    <property type="entry name" value="Thioredoxin-like"/>
    <property type="match status" value="1"/>
</dbReference>
<name>A0ABS8Z5I9_9PSEU</name>
<protein>
    <submittedName>
        <fullName evidence="1">Uncharacterized protein</fullName>
    </submittedName>
</protein>
<dbReference type="EMBL" id="JAJVCN010000001">
    <property type="protein sequence ID" value="MCE7003095.1"/>
    <property type="molecule type" value="Genomic_DNA"/>
</dbReference>
<comment type="caution">
    <text evidence="1">The sequence shown here is derived from an EMBL/GenBank/DDBJ whole genome shotgun (WGS) entry which is preliminary data.</text>
</comment>
<keyword evidence="2" id="KW-1185">Reference proteome</keyword>
<reference evidence="1 2" key="1">
    <citation type="submission" date="2021-12" db="EMBL/GenBank/DDBJ databases">
        <title>Genome sequence of Kibdelosporangium philippinense ATCC 49844.</title>
        <authorList>
            <person name="Fedorov E.A."/>
            <person name="Omeragic M."/>
            <person name="Shalygina K.F."/>
            <person name="Maclea K.S."/>
        </authorList>
    </citation>
    <scope>NUCLEOTIDE SEQUENCE [LARGE SCALE GENOMIC DNA]</scope>
    <source>
        <strain evidence="1 2">ATCC 49844</strain>
    </source>
</reference>
<dbReference type="Proteomes" id="UP001521150">
    <property type="component" value="Unassembled WGS sequence"/>
</dbReference>
<evidence type="ECO:0000313" key="1">
    <source>
        <dbReference type="EMBL" id="MCE7003095.1"/>
    </source>
</evidence>
<sequence>MGTIAVTPDNYDQIIAESCTRLVVLGFVNDERLLSTLAEEDEGAWLFGHVADTEANRIVAERQEVSVRPTLVALLEGRMTAHTRADNVTETRLREWMDVMLRVSISDIKVSARGEVAMPRVPES</sequence>
<dbReference type="InterPro" id="IPR036249">
    <property type="entry name" value="Thioredoxin-like_sf"/>
</dbReference>